<proteinExistence type="predicted"/>
<keyword evidence="1" id="KW-1185">Reference proteome</keyword>
<evidence type="ECO:0000313" key="2">
    <source>
        <dbReference type="WBParaSite" id="nRc.2.0.1.t00503-RA"/>
    </source>
</evidence>
<sequence>LNHANCLRDVYREDKGQCETLPECLEHRGQVVSTAYLSIMSLDETPTPQTTNLGIEMMQHMCK</sequence>
<organism evidence="1 2">
    <name type="scientific">Romanomermis culicivorax</name>
    <name type="common">Nematode worm</name>
    <dbReference type="NCBI Taxonomy" id="13658"/>
    <lineage>
        <taxon>Eukaryota</taxon>
        <taxon>Metazoa</taxon>
        <taxon>Ecdysozoa</taxon>
        <taxon>Nematoda</taxon>
        <taxon>Enoplea</taxon>
        <taxon>Dorylaimia</taxon>
        <taxon>Mermithida</taxon>
        <taxon>Mermithoidea</taxon>
        <taxon>Mermithidae</taxon>
        <taxon>Romanomermis</taxon>
    </lineage>
</organism>
<name>A0A915HFW6_ROMCU</name>
<evidence type="ECO:0000313" key="1">
    <source>
        <dbReference type="Proteomes" id="UP000887565"/>
    </source>
</evidence>
<dbReference type="Proteomes" id="UP000887565">
    <property type="component" value="Unplaced"/>
</dbReference>
<dbReference type="AlphaFoldDB" id="A0A915HFW6"/>
<reference evidence="2" key="1">
    <citation type="submission" date="2022-11" db="UniProtKB">
        <authorList>
            <consortium name="WormBaseParasite"/>
        </authorList>
    </citation>
    <scope>IDENTIFICATION</scope>
</reference>
<dbReference type="WBParaSite" id="nRc.2.0.1.t00503-RA">
    <property type="protein sequence ID" value="nRc.2.0.1.t00503-RA"/>
    <property type="gene ID" value="nRc.2.0.1.g00503"/>
</dbReference>
<protein>
    <submittedName>
        <fullName evidence="2">Uncharacterized protein</fullName>
    </submittedName>
</protein>
<accession>A0A915HFW6</accession>